<evidence type="ECO:0000313" key="3">
    <source>
        <dbReference type="EMBL" id="CAL5016831.1"/>
    </source>
</evidence>
<keyword evidence="2" id="KW-0812">Transmembrane</keyword>
<protein>
    <submittedName>
        <fullName evidence="3">Uncharacterized protein</fullName>
    </submittedName>
</protein>
<name>A0ABC9CC37_9POAL</name>
<keyword evidence="2" id="KW-0472">Membrane</keyword>
<dbReference type="AlphaFoldDB" id="A0ABC9CC37"/>
<dbReference type="EMBL" id="OZ075139">
    <property type="protein sequence ID" value="CAL5016831.1"/>
    <property type="molecule type" value="Genomic_DNA"/>
</dbReference>
<feature type="transmembrane region" description="Helical" evidence="2">
    <location>
        <begin position="72"/>
        <end position="93"/>
    </location>
</feature>
<keyword evidence="2" id="KW-1133">Transmembrane helix</keyword>
<sequence>MASAMRGNNDGGAEANVKKAATTAAAVAAPKPIVINPVMARQITQACLLFSLLEIVMFACVAYAHFSVDGPLWEAFAWSAGEAPLFLIPVCLVPRMRAELIRIYSEEPSDDGTGTDLSTNLLGHDNV</sequence>
<dbReference type="Proteomes" id="UP001497457">
    <property type="component" value="Chromosome 29rd"/>
</dbReference>
<evidence type="ECO:0000256" key="2">
    <source>
        <dbReference type="SAM" id="Phobius"/>
    </source>
</evidence>
<reference evidence="3 4" key="2">
    <citation type="submission" date="2024-10" db="EMBL/GenBank/DDBJ databases">
        <authorList>
            <person name="Ryan C."/>
        </authorList>
    </citation>
    <scope>NUCLEOTIDE SEQUENCE [LARGE SCALE GENOMIC DNA]</scope>
</reference>
<evidence type="ECO:0000256" key="1">
    <source>
        <dbReference type="SAM" id="MobiDB-lite"/>
    </source>
</evidence>
<proteinExistence type="predicted"/>
<organism evidence="3 4">
    <name type="scientific">Urochloa decumbens</name>
    <dbReference type="NCBI Taxonomy" id="240449"/>
    <lineage>
        <taxon>Eukaryota</taxon>
        <taxon>Viridiplantae</taxon>
        <taxon>Streptophyta</taxon>
        <taxon>Embryophyta</taxon>
        <taxon>Tracheophyta</taxon>
        <taxon>Spermatophyta</taxon>
        <taxon>Magnoliopsida</taxon>
        <taxon>Liliopsida</taxon>
        <taxon>Poales</taxon>
        <taxon>Poaceae</taxon>
        <taxon>PACMAD clade</taxon>
        <taxon>Panicoideae</taxon>
        <taxon>Panicodae</taxon>
        <taxon>Paniceae</taxon>
        <taxon>Melinidinae</taxon>
        <taxon>Urochloa</taxon>
    </lineage>
</organism>
<accession>A0ABC9CC37</accession>
<feature type="region of interest" description="Disordered" evidence="1">
    <location>
        <begin position="108"/>
        <end position="127"/>
    </location>
</feature>
<keyword evidence="4" id="KW-1185">Reference proteome</keyword>
<feature type="transmembrane region" description="Helical" evidence="2">
    <location>
        <begin position="46"/>
        <end position="66"/>
    </location>
</feature>
<gene>
    <name evidence="3" type="ORF">URODEC1_LOCUS73455</name>
</gene>
<evidence type="ECO:0000313" key="4">
    <source>
        <dbReference type="Proteomes" id="UP001497457"/>
    </source>
</evidence>
<reference evidence="4" key="1">
    <citation type="submission" date="2024-06" db="EMBL/GenBank/DDBJ databases">
        <authorList>
            <person name="Ryan C."/>
        </authorList>
    </citation>
    <scope>NUCLEOTIDE SEQUENCE [LARGE SCALE GENOMIC DNA]</scope>
</reference>